<proteinExistence type="inferred from homology"/>
<evidence type="ECO:0000259" key="7">
    <source>
        <dbReference type="Pfam" id="PF01120"/>
    </source>
</evidence>
<evidence type="ECO:0000256" key="4">
    <source>
        <dbReference type="ARBA" id="ARBA00022729"/>
    </source>
</evidence>
<dbReference type="GO" id="GO:0004560">
    <property type="term" value="F:alpha-L-fucosidase activity"/>
    <property type="evidence" value="ECO:0007669"/>
    <property type="project" value="InterPro"/>
</dbReference>
<dbReference type="Pfam" id="PF01120">
    <property type="entry name" value="Alpha_L_fucos"/>
    <property type="match status" value="1"/>
</dbReference>
<dbReference type="Gene3D" id="3.20.20.80">
    <property type="entry name" value="Glycosidases"/>
    <property type="match status" value="1"/>
</dbReference>
<comment type="similarity">
    <text evidence="2">Belongs to the glycosyl hydrolase 29 family.</text>
</comment>
<keyword evidence="4" id="KW-0732">Signal</keyword>
<dbReference type="SMART" id="SM00812">
    <property type="entry name" value="Alpha_L_fucos"/>
    <property type="match status" value="1"/>
</dbReference>
<evidence type="ECO:0000256" key="5">
    <source>
        <dbReference type="ARBA" id="ARBA00022801"/>
    </source>
</evidence>
<dbReference type="EMBL" id="CP007139">
    <property type="protein sequence ID" value="AIE85427.1"/>
    <property type="molecule type" value="Genomic_DNA"/>
</dbReference>
<dbReference type="AlphaFoldDB" id="A0A068NPX3"/>
<dbReference type="GO" id="GO:0006004">
    <property type="term" value="P:fucose metabolic process"/>
    <property type="evidence" value="ECO:0007669"/>
    <property type="project" value="InterPro"/>
</dbReference>
<dbReference type="InterPro" id="IPR017853">
    <property type="entry name" value="GH"/>
</dbReference>
<organism evidence="8 9">
    <name type="scientific">Fimbriimonas ginsengisoli Gsoil 348</name>
    <dbReference type="NCBI Taxonomy" id="661478"/>
    <lineage>
        <taxon>Bacteria</taxon>
        <taxon>Bacillati</taxon>
        <taxon>Armatimonadota</taxon>
        <taxon>Fimbriimonadia</taxon>
        <taxon>Fimbriimonadales</taxon>
        <taxon>Fimbriimonadaceae</taxon>
        <taxon>Fimbriimonas</taxon>
    </lineage>
</organism>
<dbReference type="GO" id="GO:0016139">
    <property type="term" value="P:glycoside catabolic process"/>
    <property type="evidence" value="ECO:0007669"/>
    <property type="project" value="TreeGrafter"/>
</dbReference>
<dbReference type="InterPro" id="IPR000933">
    <property type="entry name" value="Glyco_hydro_29"/>
</dbReference>
<evidence type="ECO:0000256" key="2">
    <source>
        <dbReference type="ARBA" id="ARBA00007951"/>
    </source>
</evidence>
<dbReference type="GO" id="GO:0005764">
    <property type="term" value="C:lysosome"/>
    <property type="evidence" value="ECO:0007669"/>
    <property type="project" value="TreeGrafter"/>
</dbReference>
<protein>
    <recommendedName>
        <fullName evidence="3">alpha-L-fucosidase</fullName>
        <ecNumber evidence="3">3.2.1.51</ecNumber>
    </recommendedName>
</protein>
<dbReference type="InterPro" id="IPR016286">
    <property type="entry name" value="FUC_metazoa-typ"/>
</dbReference>
<evidence type="ECO:0000313" key="8">
    <source>
        <dbReference type="EMBL" id="AIE85427.1"/>
    </source>
</evidence>
<evidence type="ECO:0000256" key="1">
    <source>
        <dbReference type="ARBA" id="ARBA00004071"/>
    </source>
</evidence>
<dbReference type="RefSeq" id="WP_052547670.1">
    <property type="nucleotide sequence ID" value="NZ_CP007139.1"/>
</dbReference>
<dbReference type="PANTHER" id="PTHR10030:SF37">
    <property type="entry name" value="ALPHA-L-FUCOSIDASE-RELATED"/>
    <property type="match status" value="1"/>
</dbReference>
<dbReference type="InterPro" id="IPR057739">
    <property type="entry name" value="Glyco_hydro_29_N"/>
</dbReference>
<dbReference type="PANTHER" id="PTHR10030">
    <property type="entry name" value="ALPHA-L-FUCOSIDASE"/>
    <property type="match status" value="1"/>
</dbReference>
<dbReference type="SUPFAM" id="SSF51445">
    <property type="entry name" value="(Trans)glycosidases"/>
    <property type="match status" value="1"/>
</dbReference>
<evidence type="ECO:0000256" key="6">
    <source>
        <dbReference type="ARBA" id="ARBA00023295"/>
    </source>
</evidence>
<gene>
    <name evidence="8" type="ORF">OP10G_2059</name>
</gene>
<evidence type="ECO:0000256" key="3">
    <source>
        <dbReference type="ARBA" id="ARBA00012662"/>
    </source>
</evidence>
<evidence type="ECO:0000313" key="9">
    <source>
        <dbReference type="Proteomes" id="UP000027982"/>
    </source>
</evidence>
<comment type="function">
    <text evidence="1">Alpha-L-fucosidase is responsible for hydrolyzing the alpha-1,6-linked fucose joined to the reducing-end N-acetylglucosamine of the carbohydrate moieties of glycoproteins.</text>
</comment>
<dbReference type="Gene3D" id="2.60.40.1180">
    <property type="entry name" value="Golgi alpha-mannosidase II"/>
    <property type="match status" value="1"/>
</dbReference>
<sequence length="465" mass="51918">MPERFEASWESLSGYSIPDWYRDGKFGIFLHWGVYSVPAFGNEWYPRNMYRPGTPEFEHHVNTYGTQERFGYKDFIPGLTFANYDPAAYARLFSEAGARFVVPVAEHHDGFAMYDSVLSDWCASKMGPKRDVLGELAEATRAEGMVFGLSSHRAEHWWFFDGGRTFPSDVTDPAFDGLYGPAEPAAADWHDMTAGSPDEAFLEDWLARTCEAVDRYRPQLVWFDWWIGNHAFEPYLRRFAAHYYNRGLEWGMGVAINYKYEAFPEGTAVFDVERGQLAGIRPELWQNDTSISKNSWGYIEGQEYKTATSLIGDLVDVVSKNGALLLNIGPKADGTIHDEEQRILREIGAWLKVNGEAIYGTRPWHTFGEGPTEVGEGAFTDTNRSSFVAGDIRFTTKGDILYAIAFSPESEILVASLAGANVSSVSLVGADVPIPFRMTPSGLAVTLLPGLSREPAVVLRLSLTL</sequence>
<reference evidence="8" key="2">
    <citation type="submission" date="2014-01" db="EMBL/GenBank/DDBJ databases">
        <authorList>
            <person name="Hu Z.-Y."/>
            <person name="Wang Y.-Z."/>
            <person name="Im W.-T."/>
            <person name="Wang S.-Y."/>
            <person name="Zhao G.-P."/>
            <person name="Zheng H.-J."/>
            <person name="Quan Z.-X."/>
        </authorList>
    </citation>
    <scope>NUCLEOTIDE SEQUENCE</scope>
    <source>
        <strain evidence="8">Gsoil 348</strain>
    </source>
</reference>
<name>A0A068NPX3_FIMGI</name>
<dbReference type="FunFam" id="3.20.20.80:FF:000158">
    <property type="entry name" value="Exported alpha-L-fucosidase"/>
    <property type="match status" value="1"/>
</dbReference>
<dbReference type="OrthoDB" id="107551at2"/>
<dbReference type="eggNOG" id="COG3669">
    <property type="taxonomic scope" value="Bacteria"/>
</dbReference>
<keyword evidence="5" id="KW-0378">Hydrolase</keyword>
<feature type="domain" description="Glycoside hydrolase family 29 N-terminal" evidence="7">
    <location>
        <begin position="3"/>
        <end position="356"/>
    </location>
</feature>
<accession>A0A068NPX3</accession>
<dbReference type="KEGG" id="fgi:OP10G_2059"/>
<dbReference type="PIRSF" id="PIRSF001092">
    <property type="entry name" value="Alpha-L-fucosidase"/>
    <property type="match status" value="1"/>
</dbReference>
<keyword evidence="6" id="KW-0326">Glycosidase</keyword>
<dbReference type="InterPro" id="IPR013780">
    <property type="entry name" value="Glyco_hydro_b"/>
</dbReference>
<reference evidence="8" key="1">
    <citation type="journal article" date="2014" name="PLoS ONE">
        <title>The first complete genome sequence of the class fimbriimonadia in the phylum armatimonadetes.</title>
        <authorList>
            <person name="Hu Z.Y."/>
            <person name="Wang Y.Z."/>
            <person name="Im W.T."/>
            <person name="Wang S.Y."/>
            <person name="Zhao G.P."/>
            <person name="Zheng H.J."/>
            <person name="Quan Z.X."/>
        </authorList>
    </citation>
    <scope>NUCLEOTIDE SEQUENCE [LARGE SCALE GENOMIC DNA]</scope>
    <source>
        <strain evidence="8">Gsoil 348</strain>
    </source>
</reference>
<dbReference type="STRING" id="661478.OP10G_2059"/>
<dbReference type="PRINTS" id="PR00741">
    <property type="entry name" value="GLHYDRLASE29"/>
</dbReference>
<dbReference type="Proteomes" id="UP000027982">
    <property type="component" value="Chromosome"/>
</dbReference>
<keyword evidence="9" id="KW-1185">Reference proteome</keyword>
<dbReference type="HOGENOM" id="CLU_002934_6_1_0"/>
<dbReference type="EC" id="3.2.1.51" evidence="3"/>